<dbReference type="CDD" id="cd02553">
    <property type="entry name" value="PseudoU_synth_RsuA"/>
    <property type="match status" value="1"/>
</dbReference>
<organism evidence="7 8">
    <name type="scientific">Agathobaculum faecis</name>
    <dbReference type="NCBI Taxonomy" id="2763013"/>
    <lineage>
        <taxon>Bacteria</taxon>
        <taxon>Bacillati</taxon>
        <taxon>Bacillota</taxon>
        <taxon>Clostridia</taxon>
        <taxon>Eubacteriales</taxon>
        <taxon>Butyricicoccaceae</taxon>
        <taxon>Agathobaculum</taxon>
    </lineage>
</organism>
<comment type="caution">
    <text evidence="7">The sequence shown here is derived from an EMBL/GenBank/DDBJ whole genome shotgun (WGS) entry which is preliminary data.</text>
</comment>
<dbReference type="InterPro" id="IPR002942">
    <property type="entry name" value="S4_RNA-bd"/>
</dbReference>
<dbReference type="SUPFAM" id="SSF55120">
    <property type="entry name" value="Pseudouridine synthase"/>
    <property type="match status" value="1"/>
</dbReference>
<gene>
    <name evidence="7" type="ORF">H8S45_06090</name>
</gene>
<dbReference type="Gene3D" id="3.30.70.1560">
    <property type="entry name" value="Alpha-L RNA-binding motif"/>
    <property type="match status" value="1"/>
</dbReference>
<accession>A0A923RWA6</accession>
<dbReference type="EC" id="5.4.99.-" evidence="5"/>
<dbReference type="GO" id="GO:0003723">
    <property type="term" value="F:RNA binding"/>
    <property type="evidence" value="ECO:0007669"/>
    <property type="project" value="UniProtKB-KW"/>
</dbReference>
<dbReference type="SMART" id="SM00363">
    <property type="entry name" value="S4"/>
    <property type="match status" value="1"/>
</dbReference>
<dbReference type="EMBL" id="JACOPL010000004">
    <property type="protein sequence ID" value="MBC5725026.1"/>
    <property type="molecule type" value="Genomic_DNA"/>
</dbReference>
<dbReference type="GO" id="GO:0120159">
    <property type="term" value="F:rRNA pseudouridine synthase activity"/>
    <property type="evidence" value="ECO:0007669"/>
    <property type="project" value="UniProtKB-ARBA"/>
</dbReference>
<dbReference type="PANTHER" id="PTHR47683">
    <property type="entry name" value="PSEUDOURIDINE SYNTHASE FAMILY PROTEIN-RELATED"/>
    <property type="match status" value="1"/>
</dbReference>
<sequence length="245" mass="26977">MAQMRLDKLLTHLNCGSRKEVQALIRAGRVSVEGQVVRDPAAKLDPETAAVSVDGQVQRYRAQRYYMLNKPAGVITASRDTRHPTVLGLFPENERRGLFAVGRLDKDTEGLLIVTDDGALSHALMSPARHVSKVYEAEIEGEMAKDAVQRFAQGMTLKDGTVCRPAKLEHVPAACGQCVRITLQEGKYHQVKRMVAAAGGVVAHLRRVRLGGLSLDPKLAPGEYRLLREEEVVLLRQEPEDEPIG</sequence>
<proteinExistence type="inferred from homology"/>
<dbReference type="SUPFAM" id="SSF55174">
    <property type="entry name" value="Alpha-L RNA-binding motif"/>
    <property type="match status" value="1"/>
</dbReference>
<dbReference type="Gene3D" id="3.10.290.10">
    <property type="entry name" value="RNA-binding S4 domain"/>
    <property type="match status" value="1"/>
</dbReference>
<dbReference type="InterPro" id="IPR000748">
    <property type="entry name" value="PsdUridine_synth_RsuA/RluB/E/F"/>
</dbReference>
<keyword evidence="8" id="KW-1185">Reference proteome</keyword>
<evidence type="ECO:0000259" key="6">
    <source>
        <dbReference type="SMART" id="SM00363"/>
    </source>
</evidence>
<evidence type="ECO:0000256" key="1">
    <source>
        <dbReference type="ARBA" id="ARBA00008348"/>
    </source>
</evidence>
<dbReference type="PANTHER" id="PTHR47683:SF4">
    <property type="entry name" value="PSEUDOURIDINE SYNTHASE"/>
    <property type="match status" value="1"/>
</dbReference>
<dbReference type="RefSeq" id="WP_054326104.1">
    <property type="nucleotide sequence ID" value="NZ_JACOPL010000004.1"/>
</dbReference>
<name>A0A923RWA6_9FIRM</name>
<evidence type="ECO:0000256" key="2">
    <source>
        <dbReference type="ARBA" id="ARBA00022884"/>
    </source>
</evidence>
<dbReference type="PROSITE" id="PS50889">
    <property type="entry name" value="S4"/>
    <property type="match status" value="1"/>
</dbReference>
<dbReference type="InterPro" id="IPR020094">
    <property type="entry name" value="TruA/RsuA/RluB/E/F_N"/>
</dbReference>
<dbReference type="NCBIfam" id="TIGR00093">
    <property type="entry name" value="pseudouridine synthase"/>
    <property type="match status" value="1"/>
</dbReference>
<dbReference type="InterPro" id="IPR006145">
    <property type="entry name" value="PsdUridine_synth_RsuA/RluA"/>
</dbReference>
<dbReference type="InterPro" id="IPR018496">
    <property type="entry name" value="PsdUridine_synth_RsuA/RluB_CS"/>
</dbReference>
<dbReference type="FunFam" id="3.30.70.1560:FF:000001">
    <property type="entry name" value="Pseudouridine synthase"/>
    <property type="match status" value="1"/>
</dbReference>
<evidence type="ECO:0000256" key="5">
    <source>
        <dbReference type="RuleBase" id="RU003887"/>
    </source>
</evidence>
<dbReference type="Pfam" id="PF01479">
    <property type="entry name" value="S4"/>
    <property type="match status" value="1"/>
</dbReference>
<evidence type="ECO:0000313" key="8">
    <source>
        <dbReference type="Proteomes" id="UP000606499"/>
    </source>
</evidence>
<dbReference type="InterPro" id="IPR050343">
    <property type="entry name" value="RsuA_PseudoU_synthase"/>
</dbReference>
<dbReference type="Proteomes" id="UP000606499">
    <property type="component" value="Unassembled WGS sequence"/>
</dbReference>
<dbReference type="GO" id="GO:0005829">
    <property type="term" value="C:cytosol"/>
    <property type="evidence" value="ECO:0007669"/>
    <property type="project" value="UniProtKB-ARBA"/>
</dbReference>
<dbReference type="PROSITE" id="PS01149">
    <property type="entry name" value="PSI_RSU"/>
    <property type="match status" value="1"/>
</dbReference>
<keyword evidence="2 4" id="KW-0694">RNA-binding</keyword>
<dbReference type="AlphaFoldDB" id="A0A923RWA6"/>
<reference evidence="7" key="1">
    <citation type="submission" date="2020-08" db="EMBL/GenBank/DDBJ databases">
        <title>Genome public.</title>
        <authorList>
            <person name="Liu C."/>
            <person name="Sun Q."/>
        </authorList>
    </citation>
    <scope>NUCLEOTIDE SEQUENCE</scope>
    <source>
        <strain evidence="7">NSJ-28</strain>
    </source>
</reference>
<protein>
    <recommendedName>
        <fullName evidence="5">Pseudouridine synthase</fullName>
        <ecNumber evidence="5">5.4.99.-</ecNumber>
    </recommendedName>
</protein>
<dbReference type="InterPro" id="IPR020103">
    <property type="entry name" value="PsdUridine_synth_cat_dom_sf"/>
</dbReference>
<dbReference type="GO" id="GO:0000455">
    <property type="term" value="P:enzyme-directed rRNA pseudouridine synthesis"/>
    <property type="evidence" value="ECO:0007669"/>
    <property type="project" value="UniProtKB-ARBA"/>
</dbReference>
<comment type="similarity">
    <text evidence="1 5">Belongs to the pseudouridine synthase RsuA family.</text>
</comment>
<dbReference type="CDD" id="cd00165">
    <property type="entry name" value="S4"/>
    <property type="match status" value="1"/>
</dbReference>
<dbReference type="Pfam" id="PF00849">
    <property type="entry name" value="PseudoU_synth_2"/>
    <property type="match status" value="1"/>
</dbReference>
<dbReference type="Gene3D" id="3.30.70.580">
    <property type="entry name" value="Pseudouridine synthase I, catalytic domain, N-terminal subdomain"/>
    <property type="match status" value="1"/>
</dbReference>
<evidence type="ECO:0000256" key="4">
    <source>
        <dbReference type="PROSITE-ProRule" id="PRU00182"/>
    </source>
</evidence>
<feature type="domain" description="RNA-binding S4" evidence="6">
    <location>
        <begin position="4"/>
        <end position="67"/>
    </location>
</feature>
<dbReference type="InterPro" id="IPR036986">
    <property type="entry name" value="S4_RNA-bd_sf"/>
</dbReference>
<evidence type="ECO:0000256" key="3">
    <source>
        <dbReference type="ARBA" id="ARBA00023235"/>
    </source>
</evidence>
<dbReference type="InterPro" id="IPR042092">
    <property type="entry name" value="PsdUridine_s_RsuA/RluB/E/F_cat"/>
</dbReference>
<keyword evidence="3 5" id="KW-0413">Isomerase</keyword>
<evidence type="ECO:0000313" key="7">
    <source>
        <dbReference type="EMBL" id="MBC5725026.1"/>
    </source>
</evidence>